<dbReference type="PANTHER" id="PTHR19303:SF16">
    <property type="entry name" value="JERKY PROTEIN HOMOLOG-LIKE"/>
    <property type="match status" value="1"/>
</dbReference>
<dbReference type="InterPro" id="IPR009057">
    <property type="entry name" value="Homeodomain-like_sf"/>
</dbReference>
<keyword evidence="5" id="KW-1185">Reference proteome</keyword>
<dbReference type="Pfam" id="PF03221">
    <property type="entry name" value="HTH_Tnp_Tc5"/>
    <property type="match status" value="1"/>
</dbReference>
<proteinExistence type="predicted"/>
<evidence type="ECO:0000256" key="1">
    <source>
        <dbReference type="ARBA" id="ARBA00004123"/>
    </source>
</evidence>
<keyword evidence="2" id="KW-0238">DNA-binding</keyword>
<dbReference type="GO" id="GO:0005634">
    <property type="term" value="C:nucleus"/>
    <property type="evidence" value="ECO:0007669"/>
    <property type="project" value="UniProtKB-SubCell"/>
</dbReference>
<dbReference type="EMBL" id="CAJDYZ010001441">
    <property type="protein sequence ID" value="CAD1468870.1"/>
    <property type="molecule type" value="Genomic_DNA"/>
</dbReference>
<dbReference type="InterPro" id="IPR006600">
    <property type="entry name" value="HTH_CenpB_DNA-bd_dom"/>
</dbReference>
<dbReference type="GO" id="GO:0003677">
    <property type="term" value="F:DNA binding"/>
    <property type="evidence" value="ECO:0007669"/>
    <property type="project" value="UniProtKB-KW"/>
</dbReference>
<comment type="subcellular location">
    <subcellularLocation>
        <location evidence="1">Nucleus</location>
    </subcellularLocation>
</comment>
<dbReference type="SMART" id="SM00674">
    <property type="entry name" value="CENPB"/>
    <property type="match status" value="1"/>
</dbReference>
<dbReference type="PROSITE" id="PS51253">
    <property type="entry name" value="HTH_CENPB"/>
    <property type="match status" value="1"/>
</dbReference>
<name>A0A6V7GUY3_9HYME</name>
<evidence type="ECO:0000256" key="2">
    <source>
        <dbReference type="ARBA" id="ARBA00023125"/>
    </source>
</evidence>
<dbReference type="AlphaFoldDB" id="A0A6V7GUY3"/>
<dbReference type="InterPro" id="IPR050863">
    <property type="entry name" value="CenT-Element_Derived"/>
</dbReference>
<evidence type="ECO:0000259" key="3">
    <source>
        <dbReference type="PROSITE" id="PS51253"/>
    </source>
</evidence>
<dbReference type="Gene3D" id="1.10.10.60">
    <property type="entry name" value="Homeodomain-like"/>
    <property type="match status" value="1"/>
</dbReference>
<protein>
    <recommendedName>
        <fullName evidence="3">HTH CENPB-type domain-containing protein</fullName>
    </recommendedName>
</protein>
<evidence type="ECO:0000313" key="5">
    <source>
        <dbReference type="Proteomes" id="UP000752696"/>
    </source>
</evidence>
<dbReference type="SUPFAM" id="SSF46689">
    <property type="entry name" value="Homeodomain-like"/>
    <property type="match status" value="1"/>
</dbReference>
<dbReference type="Proteomes" id="UP000752696">
    <property type="component" value="Unassembled WGS sequence"/>
</dbReference>
<sequence length="258" mass="30054">MADPKSSKEVNIADRLDILNKLEAGENINTLAHEYNVSNRTIRRIRQKALSIRQYAGEDFKLQKKRMRTSTSADLDKELYSWFLQRRLVGDRITDYILIEKARALQEERGGPSNFTPCKGWLWRFKKNYNLRLTNICDCIDLINETWTIITSTNIFNSWNKILNRETGIPEKIPALYDVACETISDEEVTEWINQCGEAERIREDNTEETDATDSQLPANPIEAEEVERLLYYLQKIIATEPEIPNHAKSIIDYYNSK</sequence>
<dbReference type="PANTHER" id="PTHR19303">
    <property type="entry name" value="TRANSPOSON"/>
    <property type="match status" value="1"/>
</dbReference>
<feature type="domain" description="HTH CENPB-type" evidence="3">
    <location>
        <begin position="63"/>
        <end position="135"/>
    </location>
</feature>
<gene>
    <name evidence="4" type="ORF">MHI_LOCUS77383</name>
</gene>
<organism evidence="4 5">
    <name type="scientific">Heterotrigona itama</name>
    <dbReference type="NCBI Taxonomy" id="395501"/>
    <lineage>
        <taxon>Eukaryota</taxon>
        <taxon>Metazoa</taxon>
        <taxon>Ecdysozoa</taxon>
        <taxon>Arthropoda</taxon>
        <taxon>Hexapoda</taxon>
        <taxon>Insecta</taxon>
        <taxon>Pterygota</taxon>
        <taxon>Neoptera</taxon>
        <taxon>Endopterygota</taxon>
        <taxon>Hymenoptera</taxon>
        <taxon>Apocrita</taxon>
        <taxon>Aculeata</taxon>
        <taxon>Apoidea</taxon>
        <taxon>Anthophila</taxon>
        <taxon>Apidae</taxon>
        <taxon>Heterotrigona</taxon>
    </lineage>
</organism>
<evidence type="ECO:0000313" key="4">
    <source>
        <dbReference type="EMBL" id="CAD1468870.1"/>
    </source>
</evidence>
<dbReference type="OrthoDB" id="7698582at2759"/>
<comment type="caution">
    <text evidence="4">The sequence shown here is derived from an EMBL/GenBank/DDBJ whole genome shotgun (WGS) entry which is preliminary data.</text>
</comment>
<accession>A0A6V7GUY3</accession>
<reference evidence="4" key="1">
    <citation type="submission" date="2020-07" db="EMBL/GenBank/DDBJ databases">
        <authorList>
            <person name="Nazaruddin N."/>
        </authorList>
    </citation>
    <scope>NUCLEOTIDE SEQUENCE</scope>
</reference>